<keyword evidence="2" id="KW-1185">Reference proteome</keyword>
<name>A0A2A2EUI7_9GAMM</name>
<dbReference type="InterPro" id="IPR001646">
    <property type="entry name" value="5peptide_repeat"/>
</dbReference>
<evidence type="ECO:0008006" key="3">
    <source>
        <dbReference type="Google" id="ProtNLM"/>
    </source>
</evidence>
<proteinExistence type="predicted"/>
<dbReference type="RefSeq" id="WP_095618615.1">
    <property type="nucleotide sequence ID" value="NZ_NSKD01000010.1"/>
</dbReference>
<evidence type="ECO:0000313" key="1">
    <source>
        <dbReference type="EMBL" id="PAU77081.1"/>
    </source>
</evidence>
<dbReference type="EMBL" id="NSKD01000010">
    <property type="protein sequence ID" value="PAU77081.1"/>
    <property type="molecule type" value="Genomic_DNA"/>
</dbReference>
<dbReference type="SUPFAM" id="SSF141571">
    <property type="entry name" value="Pentapeptide repeat-like"/>
    <property type="match status" value="1"/>
</dbReference>
<dbReference type="OrthoDB" id="7061297at2"/>
<dbReference type="Proteomes" id="UP000218896">
    <property type="component" value="Unassembled WGS sequence"/>
</dbReference>
<protein>
    <recommendedName>
        <fullName evidence="3">Pentapeptide repeat-containing protein</fullName>
    </recommendedName>
</protein>
<evidence type="ECO:0000313" key="2">
    <source>
        <dbReference type="Proteomes" id="UP000218896"/>
    </source>
</evidence>
<accession>A0A2A2EUI7</accession>
<organism evidence="1 2">
    <name type="scientific">Halovibrio salipaludis</name>
    <dbReference type="NCBI Taxonomy" id="2032626"/>
    <lineage>
        <taxon>Bacteria</taxon>
        <taxon>Pseudomonadati</taxon>
        <taxon>Pseudomonadota</taxon>
        <taxon>Gammaproteobacteria</taxon>
        <taxon>Oceanospirillales</taxon>
        <taxon>Halomonadaceae</taxon>
        <taxon>Halovibrio</taxon>
    </lineage>
</organism>
<comment type="caution">
    <text evidence="1">The sequence shown here is derived from an EMBL/GenBank/DDBJ whole genome shotgun (WGS) entry which is preliminary data.</text>
</comment>
<dbReference type="Gene3D" id="2.160.20.80">
    <property type="entry name" value="E3 ubiquitin-protein ligase SopA"/>
    <property type="match status" value="1"/>
</dbReference>
<dbReference type="InterPro" id="IPR016933">
    <property type="entry name" value="UCP029688_pentapep"/>
</dbReference>
<gene>
    <name evidence="1" type="ORF">CK501_15310</name>
</gene>
<dbReference type="PIRSF" id="PIRSF029688">
    <property type="entry name" value="UCP29688_pentapep"/>
    <property type="match status" value="1"/>
</dbReference>
<dbReference type="Pfam" id="PF00805">
    <property type="entry name" value="Pentapeptide"/>
    <property type="match status" value="1"/>
</dbReference>
<reference evidence="1 2" key="1">
    <citation type="submission" date="2017-08" db="EMBL/GenBank/DDBJ databases">
        <title>Halovibrio sewagensis sp. nov., isolated from wastewater of high salinity.</title>
        <authorList>
            <person name="Dong X."/>
            <person name="Zhang G."/>
        </authorList>
    </citation>
    <scope>NUCLEOTIDE SEQUENCE [LARGE SCALE GENOMIC DNA]</scope>
    <source>
        <strain evidence="1 2">YL5-2</strain>
    </source>
</reference>
<sequence>MEEDLARSIDDPLYQALRDENIQAFNEARDKLEKLPSFAYGDFRGLDLRGLNAKDLDLRHAYFRGADLRGIDFSETAMEGASIAHTKISGCFFPRAIAADEIVMSLNHGTRMRYNTKG</sequence>
<dbReference type="AlphaFoldDB" id="A0A2A2EUI7"/>